<evidence type="ECO:0000256" key="9">
    <source>
        <dbReference type="SAM" id="Coils"/>
    </source>
</evidence>
<dbReference type="GO" id="GO:0061578">
    <property type="term" value="F:K63-linked deubiquitinase activity"/>
    <property type="evidence" value="ECO:0007669"/>
    <property type="project" value="InterPro"/>
</dbReference>
<dbReference type="PANTHER" id="PTHR12947:SF13">
    <property type="entry name" value="FI19924P1"/>
    <property type="match status" value="1"/>
</dbReference>
<dbReference type="GO" id="GO:0046872">
    <property type="term" value="F:metal ion binding"/>
    <property type="evidence" value="ECO:0007669"/>
    <property type="project" value="UniProtKB-KW"/>
</dbReference>
<evidence type="ECO:0000256" key="1">
    <source>
        <dbReference type="ARBA" id="ARBA00001947"/>
    </source>
</evidence>
<keyword evidence="3" id="KW-0645">Protease</keyword>
<evidence type="ECO:0000313" key="12">
    <source>
        <dbReference type="EMBL" id="KAK5650785.1"/>
    </source>
</evidence>
<evidence type="ECO:0000256" key="5">
    <source>
        <dbReference type="ARBA" id="ARBA00022786"/>
    </source>
</evidence>
<dbReference type="InterPro" id="IPR037518">
    <property type="entry name" value="MPN"/>
</dbReference>
<dbReference type="CDD" id="cd08066">
    <property type="entry name" value="MPN_AMSH_like"/>
    <property type="match status" value="1"/>
</dbReference>
<dbReference type="GO" id="GO:0005768">
    <property type="term" value="C:endosome"/>
    <property type="evidence" value="ECO:0007669"/>
    <property type="project" value="TreeGrafter"/>
</dbReference>
<sequence>MQAKKFVDSMGVLEPKERMRALITFSSAVEVDPSVPPKRYYRSGLEMVRMANVYVEEGSLENALVLYLKFMTLFLEKIRHHPDYASVPPSEKQQNQTYLRQILPKAEHLKACLLEQFTEEYNQYLIDVKRQQAEEKRRRELEKERQKKRSVEVGTDIWPTSDIAVQPLEDLGDIYYPDPSAPPPSLDDQGTSKSISSTPSIDRGTKPATSNVTIPSATLTKPGLRTVVIPSKVMTHFLTLSQKSTMNNIETCGILAGKLERNKLIITHVILPKQNGTPDSCTTMNEEEIFEYQDQHNLITIGWIHTHPTQTAFLSSVDLHTHCPYQLLMPEALAIVCAPKYEETGFFTLTPNYGLSFIANCKLSGFHPHPTEPPLFMNADHVKVDGNAALEVLDLR</sequence>
<keyword evidence="6" id="KW-0378">Hydrolase</keyword>
<dbReference type="PROSITE" id="PS50249">
    <property type="entry name" value="MPN"/>
    <property type="match status" value="1"/>
</dbReference>
<dbReference type="SUPFAM" id="SSF102712">
    <property type="entry name" value="JAB1/MPN domain"/>
    <property type="match status" value="1"/>
</dbReference>
<evidence type="ECO:0000256" key="4">
    <source>
        <dbReference type="ARBA" id="ARBA00022723"/>
    </source>
</evidence>
<dbReference type="Gene3D" id="3.40.140.10">
    <property type="entry name" value="Cytidine Deaminase, domain 2"/>
    <property type="match status" value="1"/>
</dbReference>
<dbReference type="InterPro" id="IPR000555">
    <property type="entry name" value="JAMM/MPN+_dom"/>
</dbReference>
<keyword evidence="5" id="KW-0833">Ubl conjugation pathway</keyword>
<feature type="region of interest" description="Disordered" evidence="10">
    <location>
        <begin position="173"/>
        <end position="214"/>
    </location>
</feature>
<evidence type="ECO:0000256" key="3">
    <source>
        <dbReference type="ARBA" id="ARBA00022670"/>
    </source>
</evidence>
<dbReference type="InterPro" id="IPR044098">
    <property type="entry name" value="STAMBP/STALP-like_MPN"/>
</dbReference>
<evidence type="ECO:0000256" key="8">
    <source>
        <dbReference type="ARBA" id="ARBA00023049"/>
    </source>
</evidence>
<dbReference type="GO" id="GO:0070536">
    <property type="term" value="P:protein K63-linked deubiquitination"/>
    <property type="evidence" value="ECO:0007669"/>
    <property type="project" value="InterPro"/>
</dbReference>
<organism evidence="12 13">
    <name type="scientific">Pyrocoelia pectoralis</name>
    <dbReference type="NCBI Taxonomy" id="417401"/>
    <lineage>
        <taxon>Eukaryota</taxon>
        <taxon>Metazoa</taxon>
        <taxon>Ecdysozoa</taxon>
        <taxon>Arthropoda</taxon>
        <taxon>Hexapoda</taxon>
        <taxon>Insecta</taxon>
        <taxon>Pterygota</taxon>
        <taxon>Neoptera</taxon>
        <taxon>Endopterygota</taxon>
        <taxon>Coleoptera</taxon>
        <taxon>Polyphaga</taxon>
        <taxon>Elateriformia</taxon>
        <taxon>Elateroidea</taxon>
        <taxon>Lampyridae</taxon>
        <taxon>Lampyrinae</taxon>
        <taxon>Pyrocoelia</taxon>
    </lineage>
</organism>
<name>A0AAN7VK76_9COLE</name>
<accession>A0AAN7VK76</accession>
<dbReference type="InterPro" id="IPR015063">
    <property type="entry name" value="USP8_dimer"/>
</dbReference>
<proteinExistence type="inferred from homology"/>
<evidence type="ECO:0000256" key="2">
    <source>
        <dbReference type="ARBA" id="ARBA00010981"/>
    </source>
</evidence>
<dbReference type="FunFam" id="3.40.140.10:FF:000010">
    <property type="entry name" value="AMSH-like protease isoform X1"/>
    <property type="match status" value="1"/>
</dbReference>
<evidence type="ECO:0000256" key="7">
    <source>
        <dbReference type="ARBA" id="ARBA00022833"/>
    </source>
</evidence>
<dbReference type="Proteomes" id="UP001329430">
    <property type="component" value="Chromosome 1"/>
</dbReference>
<dbReference type="Gene3D" id="1.20.58.80">
    <property type="entry name" value="Phosphotransferase system, lactose/cellobiose-type IIA subunit"/>
    <property type="match status" value="1"/>
</dbReference>
<dbReference type="AlphaFoldDB" id="A0AAN7VK76"/>
<dbReference type="GO" id="GO:0016020">
    <property type="term" value="C:membrane"/>
    <property type="evidence" value="ECO:0007669"/>
    <property type="project" value="TreeGrafter"/>
</dbReference>
<keyword evidence="9" id="KW-0175">Coiled coil</keyword>
<dbReference type="SUPFAM" id="SSF140856">
    <property type="entry name" value="USP8 N-terminal domain-like"/>
    <property type="match status" value="1"/>
</dbReference>
<evidence type="ECO:0000313" key="13">
    <source>
        <dbReference type="Proteomes" id="UP001329430"/>
    </source>
</evidence>
<evidence type="ECO:0000256" key="6">
    <source>
        <dbReference type="ARBA" id="ARBA00022801"/>
    </source>
</evidence>
<comment type="caution">
    <text evidence="12">The sequence shown here is derived from an EMBL/GenBank/DDBJ whole genome shotgun (WGS) entry which is preliminary data.</text>
</comment>
<reference evidence="12 13" key="1">
    <citation type="journal article" date="2024" name="Insects">
        <title>An Improved Chromosome-Level Genome Assembly of the Firefly Pyrocoelia pectoralis.</title>
        <authorList>
            <person name="Fu X."/>
            <person name="Meyer-Rochow V.B."/>
            <person name="Ballantyne L."/>
            <person name="Zhu X."/>
        </authorList>
    </citation>
    <scope>NUCLEOTIDE SEQUENCE [LARGE SCALE GENOMIC DNA]</scope>
    <source>
        <strain evidence="12">XCY_ONT2</strain>
    </source>
</reference>
<keyword evidence="8" id="KW-0482">Metalloprotease</keyword>
<feature type="domain" description="MPN" evidence="11">
    <location>
        <begin position="226"/>
        <end position="355"/>
    </location>
</feature>
<keyword evidence="4" id="KW-0479">Metal-binding</keyword>
<protein>
    <recommendedName>
        <fullName evidence="11">MPN domain-containing protein</fullName>
    </recommendedName>
</protein>
<dbReference type="Pfam" id="PF08969">
    <property type="entry name" value="USP8_dimer"/>
    <property type="match status" value="1"/>
</dbReference>
<gene>
    <name evidence="12" type="ORF">RI129_001814</name>
</gene>
<dbReference type="GO" id="GO:0140492">
    <property type="term" value="F:metal-dependent deubiquitinase activity"/>
    <property type="evidence" value="ECO:0007669"/>
    <property type="project" value="InterPro"/>
</dbReference>
<keyword evidence="13" id="KW-1185">Reference proteome</keyword>
<dbReference type="Pfam" id="PF01398">
    <property type="entry name" value="JAB"/>
    <property type="match status" value="1"/>
</dbReference>
<keyword evidence="7" id="KW-0862">Zinc</keyword>
<feature type="compositionally biased region" description="Polar residues" evidence="10">
    <location>
        <begin position="189"/>
        <end position="200"/>
    </location>
</feature>
<dbReference type="SMART" id="SM00232">
    <property type="entry name" value="JAB_MPN"/>
    <property type="match status" value="1"/>
</dbReference>
<comment type="similarity">
    <text evidence="2">Belongs to the peptidase M67C family.</text>
</comment>
<dbReference type="GO" id="GO:0006508">
    <property type="term" value="P:proteolysis"/>
    <property type="evidence" value="ECO:0007669"/>
    <property type="project" value="UniProtKB-KW"/>
</dbReference>
<feature type="coiled-coil region" evidence="9">
    <location>
        <begin position="114"/>
        <end position="151"/>
    </location>
</feature>
<dbReference type="EMBL" id="JAVRBK010000001">
    <property type="protein sequence ID" value="KAK5650785.1"/>
    <property type="molecule type" value="Genomic_DNA"/>
</dbReference>
<comment type="cofactor">
    <cofactor evidence="1">
        <name>Zn(2+)</name>
        <dbReference type="ChEBI" id="CHEBI:29105"/>
    </cofactor>
</comment>
<evidence type="ECO:0000259" key="11">
    <source>
        <dbReference type="PROSITE" id="PS50249"/>
    </source>
</evidence>
<dbReference type="PANTHER" id="PTHR12947">
    <property type="entry name" value="AMSH-LIKE PROTEASE"/>
    <property type="match status" value="1"/>
</dbReference>
<evidence type="ECO:0000256" key="10">
    <source>
        <dbReference type="SAM" id="MobiDB-lite"/>
    </source>
</evidence>